<protein>
    <submittedName>
        <fullName evidence="5">Ankyrin repeat protein</fullName>
    </submittedName>
</protein>
<keyword evidence="2 3" id="KW-0040">ANK repeat</keyword>
<dbReference type="InterPro" id="IPR002110">
    <property type="entry name" value="Ankyrin_rpt"/>
</dbReference>
<proteinExistence type="predicted"/>
<evidence type="ECO:0000313" key="6">
    <source>
        <dbReference type="Proteomes" id="UP000292027"/>
    </source>
</evidence>
<reference evidence="5 6" key="1">
    <citation type="journal article" date="2015" name="Stand. Genomic Sci.">
        <title>Genomic Encyclopedia of Bacterial and Archaeal Type Strains, Phase III: the genomes of soil and plant-associated and newly described type strains.</title>
        <authorList>
            <person name="Whitman W.B."/>
            <person name="Woyke T."/>
            <person name="Klenk H.P."/>
            <person name="Zhou Y."/>
            <person name="Lilburn T.G."/>
            <person name="Beck B.J."/>
            <person name="De Vos P."/>
            <person name="Vandamme P."/>
            <person name="Eisen J.A."/>
            <person name="Garrity G."/>
            <person name="Hugenholtz P."/>
            <person name="Kyrpides N.C."/>
        </authorList>
    </citation>
    <scope>NUCLEOTIDE SEQUENCE [LARGE SCALE GENOMIC DNA]</scope>
    <source>
        <strain evidence="5 6">VKM Ac-2540</strain>
    </source>
</reference>
<evidence type="ECO:0000256" key="1">
    <source>
        <dbReference type="ARBA" id="ARBA00022737"/>
    </source>
</evidence>
<dbReference type="GO" id="GO:0004842">
    <property type="term" value="F:ubiquitin-protein transferase activity"/>
    <property type="evidence" value="ECO:0007669"/>
    <property type="project" value="TreeGrafter"/>
</dbReference>
<accession>A0A4Q7WPH9</accession>
<dbReference type="SMART" id="SM00248">
    <property type="entry name" value="ANK"/>
    <property type="match status" value="3"/>
</dbReference>
<dbReference type="Pfam" id="PF13857">
    <property type="entry name" value="Ank_5"/>
    <property type="match status" value="1"/>
</dbReference>
<dbReference type="PROSITE" id="PS50088">
    <property type="entry name" value="ANK_REPEAT"/>
    <property type="match status" value="2"/>
</dbReference>
<dbReference type="AlphaFoldDB" id="A0A4Q7WPH9"/>
<dbReference type="Pfam" id="PF00023">
    <property type="entry name" value="Ank"/>
    <property type="match status" value="1"/>
</dbReference>
<evidence type="ECO:0000313" key="5">
    <source>
        <dbReference type="EMBL" id="RZU12080.1"/>
    </source>
</evidence>
<dbReference type="Gene3D" id="1.25.40.20">
    <property type="entry name" value="Ankyrin repeat-containing domain"/>
    <property type="match status" value="1"/>
</dbReference>
<dbReference type="Proteomes" id="UP000292027">
    <property type="component" value="Unassembled WGS sequence"/>
</dbReference>
<keyword evidence="6" id="KW-1185">Reference proteome</keyword>
<feature type="repeat" description="ANK" evidence="3">
    <location>
        <begin position="127"/>
        <end position="159"/>
    </location>
</feature>
<dbReference type="EMBL" id="SHKR01000014">
    <property type="protein sequence ID" value="RZU12080.1"/>
    <property type="molecule type" value="Genomic_DNA"/>
</dbReference>
<dbReference type="OrthoDB" id="9812708at2"/>
<dbReference type="PANTHER" id="PTHR24171">
    <property type="entry name" value="ANKYRIN REPEAT DOMAIN-CONTAINING PROTEIN 39-RELATED"/>
    <property type="match status" value="1"/>
</dbReference>
<organism evidence="5 6">
    <name type="scientific">Kribbella rubisoli</name>
    <dbReference type="NCBI Taxonomy" id="3075929"/>
    <lineage>
        <taxon>Bacteria</taxon>
        <taxon>Bacillati</taxon>
        <taxon>Actinomycetota</taxon>
        <taxon>Actinomycetes</taxon>
        <taxon>Propionibacteriales</taxon>
        <taxon>Kribbellaceae</taxon>
        <taxon>Kribbella</taxon>
    </lineage>
</organism>
<dbReference type="PROSITE" id="PS50297">
    <property type="entry name" value="ANK_REP_REGION"/>
    <property type="match status" value="2"/>
</dbReference>
<comment type="caution">
    <text evidence="5">The sequence shown here is derived from an EMBL/GenBank/DDBJ whole genome shotgun (WGS) entry which is preliminary data.</text>
</comment>
<dbReference type="GO" id="GO:0085020">
    <property type="term" value="P:protein K6-linked ubiquitination"/>
    <property type="evidence" value="ECO:0007669"/>
    <property type="project" value="TreeGrafter"/>
</dbReference>
<feature type="region of interest" description="Disordered" evidence="4">
    <location>
        <begin position="151"/>
        <end position="183"/>
    </location>
</feature>
<gene>
    <name evidence="5" type="ORF">EV645_5341</name>
</gene>
<keyword evidence="1" id="KW-0677">Repeat</keyword>
<name>A0A4Q7WPH9_9ACTN</name>
<evidence type="ECO:0000256" key="4">
    <source>
        <dbReference type="SAM" id="MobiDB-lite"/>
    </source>
</evidence>
<evidence type="ECO:0000256" key="3">
    <source>
        <dbReference type="PROSITE-ProRule" id="PRU00023"/>
    </source>
</evidence>
<dbReference type="PANTHER" id="PTHR24171:SF8">
    <property type="entry name" value="BRCA1-ASSOCIATED RING DOMAIN PROTEIN 1"/>
    <property type="match status" value="1"/>
</dbReference>
<dbReference type="InterPro" id="IPR036770">
    <property type="entry name" value="Ankyrin_rpt-contain_sf"/>
</dbReference>
<feature type="repeat" description="ANK" evidence="3">
    <location>
        <begin position="51"/>
        <end position="83"/>
    </location>
</feature>
<dbReference type="SUPFAM" id="SSF48403">
    <property type="entry name" value="Ankyrin repeat"/>
    <property type="match status" value="1"/>
</dbReference>
<evidence type="ECO:0000256" key="2">
    <source>
        <dbReference type="ARBA" id="ARBA00023043"/>
    </source>
</evidence>
<dbReference type="PRINTS" id="PR01415">
    <property type="entry name" value="ANKYRIN"/>
</dbReference>
<sequence length="198" mass="20694">MKNLPSLLRAIATGDRRSATASLESTPSLVTARLARPDELFIGQCHAQLYEGDTALHAAAFAYDVQLARDLIARGADISARNRRGAQPLHAATNGVPGSTNWNPTAQQAIIQFLIEAGADPNATAAGGATPLHRAVRNRCSAAVDQLLRAGANPHLPNDHGSTPSDLAHRTTGRGGTGSEEAKAEQQIIIALLTKATT</sequence>